<dbReference type="Proteomes" id="UP001497644">
    <property type="component" value="Chromosome 1"/>
</dbReference>
<feature type="transmembrane region" description="Helical" evidence="10">
    <location>
        <begin position="262"/>
        <end position="286"/>
    </location>
</feature>
<dbReference type="InterPro" id="IPR004117">
    <property type="entry name" value="7tm6_olfct_rcpt"/>
</dbReference>
<reference evidence="11 12" key="1">
    <citation type="submission" date="2024-04" db="EMBL/GenBank/DDBJ databases">
        <authorList>
            <consortium name="Molecular Ecology Group"/>
        </authorList>
    </citation>
    <scope>NUCLEOTIDE SEQUENCE [LARGE SCALE GENOMIC DNA]</scope>
</reference>
<evidence type="ECO:0000256" key="2">
    <source>
        <dbReference type="ARBA" id="ARBA00022475"/>
    </source>
</evidence>
<feature type="transmembrane region" description="Helical" evidence="10">
    <location>
        <begin position="298"/>
        <end position="318"/>
    </location>
</feature>
<evidence type="ECO:0000256" key="10">
    <source>
        <dbReference type="RuleBase" id="RU351113"/>
    </source>
</evidence>
<keyword evidence="2" id="KW-1003">Cell membrane</keyword>
<protein>
    <recommendedName>
        <fullName evidence="10">Odorant receptor</fullName>
    </recommendedName>
</protein>
<keyword evidence="5 10" id="KW-0552">Olfaction</keyword>
<comment type="subcellular location">
    <subcellularLocation>
        <location evidence="1 10">Cell membrane</location>
        <topology evidence="1 10">Multi-pass membrane protein</topology>
    </subcellularLocation>
</comment>
<keyword evidence="7 10" id="KW-0472">Membrane</keyword>
<keyword evidence="6 10" id="KW-1133">Transmembrane helix</keyword>
<dbReference type="GO" id="GO:0007165">
    <property type="term" value="P:signal transduction"/>
    <property type="evidence" value="ECO:0007669"/>
    <property type="project" value="UniProtKB-KW"/>
</dbReference>
<keyword evidence="3 10" id="KW-0716">Sensory transduction</keyword>
<feature type="transmembrane region" description="Helical" evidence="10">
    <location>
        <begin position="127"/>
        <end position="143"/>
    </location>
</feature>
<dbReference type="GO" id="GO:0004984">
    <property type="term" value="F:olfactory receptor activity"/>
    <property type="evidence" value="ECO:0007669"/>
    <property type="project" value="InterPro"/>
</dbReference>
<dbReference type="GO" id="GO:0005886">
    <property type="term" value="C:plasma membrane"/>
    <property type="evidence" value="ECO:0007669"/>
    <property type="project" value="UniProtKB-SubCell"/>
</dbReference>
<dbReference type="GO" id="GO:0005549">
    <property type="term" value="F:odorant binding"/>
    <property type="evidence" value="ECO:0007669"/>
    <property type="project" value="InterPro"/>
</dbReference>
<evidence type="ECO:0000256" key="8">
    <source>
        <dbReference type="ARBA" id="ARBA00023170"/>
    </source>
</evidence>
<dbReference type="Pfam" id="PF02949">
    <property type="entry name" value="7tm_6"/>
    <property type="match status" value="1"/>
</dbReference>
<name>A0AAV2N3Z6_9HYME</name>
<evidence type="ECO:0000256" key="1">
    <source>
        <dbReference type="ARBA" id="ARBA00004651"/>
    </source>
</evidence>
<evidence type="ECO:0000256" key="3">
    <source>
        <dbReference type="ARBA" id="ARBA00022606"/>
    </source>
</evidence>
<keyword evidence="4 10" id="KW-0812">Transmembrane</keyword>
<evidence type="ECO:0000313" key="11">
    <source>
        <dbReference type="EMBL" id="CAL1674357.1"/>
    </source>
</evidence>
<proteinExistence type="inferred from homology"/>
<evidence type="ECO:0000256" key="5">
    <source>
        <dbReference type="ARBA" id="ARBA00022725"/>
    </source>
</evidence>
<accession>A0AAV2N3Z6</accession>
<dbReference type="EMBL" id="OZ034824">
    <property type="protein sequence ID" value="CAL1674357.1"/>
    <property type="molecule type" value="Genomic_DNA"/>
</dbReference>
<feature type="transmembrane region" description="Helical" evidence="10">
    <location>
        <begin position="64"/>
        <end position="83"/>
    </location>
</feature>
<evidence type="ECO:0000256" key="6">
    <source>
        <dbReference type="ARBA" id="ARBA00022989"/>
    </source>
</evidence>
<keyword evidence="12" id="KW-1185">Reference proteome</keyword>
<sequence>MKIDNTLSKSMEILLRIFGIWPDSSYNSLRRLFWTIAIIMEQTLEYQWVVVHFYSNESFEVMKILSETMTYTIMFIKVVIFWVKQRTFTKILTMMAIDWENRAIDEVSMITTTYNANLSRRFNNGTVAIYTVAVMFHCSHLFANDMDEKASNTSLRPLIMNMDLPFDFSKTLVYWPIIIIQFIHLMLCAYINGMLNTLLINLILHVGGQIDILHKWLMEMFPTEKKLSEKSSLSPLVVEKVIKKHQQIIIFSENIEEMYTNIAMVLFVSDTLIICCLGFILVTSVGTPDGMKIIMRTILFYVVSNMEAFTYCFAGEYLTNKTSSIMDAAYNSCWYEANPRDSRFIVFMIMRSQKQLTITIGKVMDLSMERFSSILKASASYISVLIAMY</sequence>
<dbReference type="AlphaFoldDB" id="A0AAV2N3Z6"/>
<comment type="caution">
    <text evidence="10">Lacks conserved residue(s) required for the propagation of feature annotation.</text>
</comment>
<comment type="similarity">
    <text evidence="10">Belongs to the insect chemoreceptor superfamily. Heteromeric odorant receptor channel (TC 1.A.69) family.</text>
</comment>
<keyword evidence="9 10" id="KW-0807">Transducer</keyword>
<evidence type="ECO:0000256" key="4">
    <source>
        <dbReference type="ARBA" id="ARBA00022692"/>
    </source>
</evidence>
<dbReference type="PANTHER" id="PTHR21137">
    <property type="entry name" value="ODORANT RECEPTOR"/>
    <property type="match status" value="1"/>
</dbReference>
<dbReference type="PANTHER" id="PTHR21137:SF35">
    <property type="entry name" value="ODORANT RECEPTOR 19A-RELATED"/>
    <property type="match status" value="1"/>
</dbReference>
<evidence type="ECO:0000256" key="9">
    <source>
        <dbReference type="ARBA" id="ARBA00023224"/>
    </source>
</evidence>
<evidence type="ECO:0000256" key="7">
    <source>
        <dbReference type="ARBA" id="ARBA00023136"/>
    </source>
</evidence>
<feature type="transmembrane region" description="Helical" evidence="10">
    <location>
        <begin position="172"/>
        <end position="191"/>
    </location>
</feature>
<gene>
    <name evidence="11" type="ORF">LPLAT_LOCUS1041</name>
</gene>
<evidence type="ECO:0000313" key="12">
    <source>
        <dbReference type="Proteomes" id="UP001497644"/>
    </source>
</evidence>
<organism evidence="11 12">
    <name type="scientific">Lasius platythorax</name>
    <dbReference type="NCBI Taxonomy" id="488582"/>
    <lineage>
        <taxon>Eukaryota</taxon>
        <taxon>Metazoa</taxon>
        <taxon>Ecdysozoa</taxon>
        <taxon>Arthropoda</taxon>
        <taxon>Hexapoda</taxon>
        <taxon>Insecta</taxon>
        <taxon>Pterygota</taxon>
        <taxon>Neoptera</taxon>
        <taxon>Endopterygota</taxon>
        <taxon>Hymenoptera</taxon>
        <taxon>Apocrita</taxon>
        <taxon>Aculeata</taxon>
        <taxon>Formicoidea</taxon>
        <taxon>Formicidae</taxon>
        <taxon>Formicinae</taxon>
        <taxon>Lasius</taxon>
        <taxon>Lasius</taxon>
    </lineage>
</organism>
<keyword evidence="8 10" id="KW-0675">Receptor</keyword>